<proteinExistence type="inferred from homology"/>
<evidence type="ECO:0000256" key="5">
    <source>
        <dbReference type="ARBA" id="ARBA00022692"/>
    </source>
</evidence>
<evidence type="ECO:0000256" key="4">
    <source>
        <dbReference type="ARBA" id="ARBA00017004"/>
    </source>
</evidence>
<evidence type="ECO:0000313" key="14">
    <source>
        <dbReference type="Proteomes" id="UP000001593"/>
    </source>
</evidence>
<comment type="pathway">
    <text evidence="2">Energy metabolism; oxidative phosphorylation.</text>
</comment>
<dbReference type="GO" id="GO:0005743">
    <property type="term" value="C:mitochondrial inner membrane"/>
    <property type="evidence" value="ECO:0007669"/>
    <property type="project" value="UniProtKB-SubCell"/>
</dbReference>
<dbReference type="UniPathway" id="UPA00705"/>
<sequence length="78" mass="8618">MASVGRSLVLFGRSATRMRATNNRLLRGVHFDEGPGLNMPFQTQNKTRLLIVMVAYLGTCFALPFVAVRFQMAKAANS</sequence>
<dbReference type="PANTHER" id="PTHR13313:SF0">
    <property type="entry name" value="CYTOCHROME C OXIDASE SUBUNIT 7C, MITOCHONDRIAL"/>
    <property type="match status" value="1"/>
</dbReference>
<dbReference type="Proteomes" id="UP000001593">
    <property type="component" value="Unassembled WGS sequence"/>
</dbReference>
<evidence type="ECO:0000256" key="3">
    <source>
        <dbReference type="ARBA" id="ARBA00010514"/>
    </source>
</evidence>
<gene>
    <name evidence="13" type="ORF">NEMVEDRAFT_v1g232099</name>
</gene>
<dbReference type="OMA" id="VAVRFQM"/>
<keyword evidence="9" id="KW-0496">Mitochondrion</keyword>
<dbReference type="InterPro" id="IPR004202">
    <property type="entry name" value="COX7C/Cox8"/>
</dbReference>
<evidence type="ECO:0000256" key="9">
    <source>
        <dbReference type="ARBA" id="ARBA00023128"/>
    </source>
</evidence>
<dbReference type="Gene3D" id="4.10.49.10">
    <property type="entry name" value="Cytochrome c oxidase subunit VIIc"/>
    <property type="match status" value="1"/>
</dbReference>
<protein>
    <recommendedName>
        <fullName evidence="4">Cytochrome c oxidase subunit 7C, mitochondrial</fullName>
    </recommendedName>
    <alternativeName>
        <fullName evidence="11">Cytochrome c oxidase polypeptide VIIc</fullName>
    </alternativeName>
</protein>
<comment type="subcellular location">
    <subcellularLocation>
        <location evidence="1">Mitochondrion inner membrane</location>
        <topology evidence="1">Single-pass membrane protein</topology>
    </subcellularLocation>
</comment>
<dbReference type="PANTHER" id="PTHR13313">
    <property type="entry name" value="CYTOCHROME C OXIDASE SUBUNIT VIIC"/>
    <property type="match status" value="1"/>
</dbReference>
<evidence type="ECO:0000256" key="8">
    <source>
        <dbReference type="ARBA" id="ARBA00022989"/>
    </source>
</evidence>
<evidence type="ECO:0000256" key="6">
    <source>
        <dbReference type="ARBA" id="ARBA00022792"/>
    </source>
</evidence>
<evidence type="ECO:0000256" key="7">
    <source>
        <dbReference type="ARBA" id="ARBA00022946"/>
    </source>
</evidence>
<dbReference type="HOGENOM" id="CLU_194769_0_0_1"/>
<keyword evidence="14" id="KW-1185">Reference proteome</keyword>
<dbReference type="GO" id="GO:0006123">
    <property type="term" value="P:mitochondrial electron transport, cytochrome c to oxygen"/>
    <property type="evidence" value="ECO:0000318"/>
    <property type="project" value="GO_Central"/>
</dbReference>
<comment type="similarity">
    <text evidence="3">Belongs to the cytochrome c oxidase VIIc family.</text>
</comment>
<name>A7RPT2_NEMVE</name>
<evidence type="ECO:0000256" key="12">
    <source>
        <dbReference type="SAM" id="Phobius"/>
    </source>
</evidence>
<keyword evidence="7" id="KW-0809">Transit peptide</keyword>
<keyword evidence="8 12" id="KW-1133">Transmembrane helix</keyword>
<accession>A7RPT2</accession>
<evidence type="ECO:0000256" key="11">
    <source>
        <dbReference type="ARBA" id="ARBA00031140"/>
    </source>
</evidence>
<keyword evidence="6" id="KW-0999">Mitochondrion inner membrane</keyword>
<evidence type="ECO:0000256" key="1">
    <source>
        <dbReference type="ARBA" id="ARBA00004434"/>
    </source>
</evidence>
<dbReference type="Pfam" id="PF02935">
    <property type="entry name" value="COX7C"/>
    <property type="match status" value="1"/>
</dbReference>
<feature type="transmembrane region" description="Helical" evidence="12">
    <location>
        <begin position="49"/>
        <end position="68"/>
    </location>
</feature>
<dbReference type="OrthoDB" id="9974841at2759"/>
<dbReference type="InParanoid" id="A7RPT2"/>
<dbReference type="InterPro" id="IPR036636">
    <property type="entry name" value="COX7C/Cox8_sf"/>
</dbReference>
<dbReference type="PhylomeDB" id="A7RPT2"/>
<keyword evidence="10 12" id="KW-0472">Membrane</keyword>
<dbReference type="FunFam" id="4.10.49.10:FF:000001">
    <property type="entry name" value="Cytochrome c oxidase subunit 7C"/>
    <property type="match status" value="1"/>
</dbReference>
<dbReference type="AlphaFoldDB" id="A7RPT2"/>
<dbReference type="STRING" id="45351.A7RPT2"/>
<dbReference type="SUPFAM" id="SSF81427">
    <property type="entry name" value="Mitochondrial cytochrome c oxidase subunit VIIc (aka VIIIa)"/>
    <property type="match status" value="1"/>
</dbReference>
<dbReference type="EMBL" id="DS469526">
    <property type="protein sequence ID" value="EDO46630.1"/>
    <property type="molecule type" value="Genomic_DNA"/>
</dbReference>
<dbReference type="GO" id="GO:0045277">
    <property type="term" value="C:respiratory chain complex IV"/>
    <property type="evidence" value="ECO:0007669"/>
    <property type="project" value="InterPro"/>
</dbReference>
<evidence type="ECO:0000256" key="2">
    <source>
        <dbReference type="ARBA" id="ARBA00004673"/>
    </source>
</evidence>
<evidence type="ECO:0000313" key="13">
    <source>
        <dbReference type="EMBL" id="EDO46630.1"/>
    </source>
</evidence>
<evidence type="ECO:0000256" key="10">
    <source>
        <dbReference type="ARBA" id="ARBA00023136"/>
    </source>
</evidence>
<organism evidence="13 14">
    <name type="scientific">Nematostella vectensis</name>
    <name type="common">Starlet sea anemone</name>
    <dbReference type="NCBI Taxonomy" id="45351"/>
    <lineage>
        <taxon>Eukaryota</taxon>
        <taxon>Metazoa</taxon>
        <taxon>Cnidaria</taxon>
        <taxon>Anthozoa</taxon>
        <taxon>Hexacorallia</taxon>
        <taxon>Actiniaria</taxon>
        <taxon>Edwardsiidae</taxon>
        <taxon>Nematostella</taxon>
    </lineage>
</organism>
<dbReference type="KEGG" id="nve:5518745"/>
<reference evidence="13 14" key="1">
    <citation type="journal article" date="2007" name="Science">
        <title>Sea anemone genome reveals ancestral eumetazoan gene repertoire and genomic organization.</title>
        <authorList>
            <person name="Putnam N.H."/>
            <person name="Srivastava M."/>
            <person name="Hellsten U."/>
            <person name="Dirks B."/>
            <person name="Chapman J."/>
            <person name="Salamov A."/>
            <person name="Terry A."/>
            <person name="Shapiro H."/>
            <person name="Lindquist E."/>
            <person name="Kapitonov V.V."/>
            <person name="Jurka J."/>
            <person name="Genikhovich G."/>
            <person name="Grigoriev I.V."/>
            <person name="Lucas S.M."/>
            <person name="Steele R.E."/>
            <person name="Finnerty J.R."/>
            <person name="Technau U."/>
            <person name="Martindale M.Q."/>
            <person name="Rokhsar D.S."/>
        </authorList>
    </citation>
    <scope>NUCLEOTIDE SEQUENCE [LARGE SCALE GENOMIC DNA]</scope>
    <source>
        <strain evidence="14">CH2 X CH6</strain>
    </source>
</reference>
<keyword evidence="5 12" id="KW-0812">Transmembrane</keyword>